<protein>
    <recommendedName>
        <fullName evidence="5">Probable membrane transporter protein</fullName>
    </recommendedName>
</protein>
<reference evidence="6" key="1">
    <citation type="submission" date="2022-03" db="EMBL/GenBank/DDBJ databases">
        <authorList>
            <person name="Woo C.Y."/>
        </authorList>
    </citation>
    <scope>NUCLEOTIDE SEQUENCE</scope>
    <source>
        <strain evidence="6">CYS-02</strain>
    </source>
</reference>
<dbReference type="PANTHER" id="PTHR43483">
    <property type="entry name" value="MEMBRANE TRANSPORTER PROTEIN HI_0806-RELATED"/>
    <property type="match status" value="1"/>
</dbReference>
<comment type="caution">
    <text evidence="6">The sequence shown here is derived from an EMBL/GenBank/DDBJ whole genome shotgun (WGS) entry which is preliminary data.</text>
</comment>
<sequence length="273" mass="27435">MPMADVGTMLVFGAVLLGAGFVAGFLGGMIGAGGGLIVIPILYHTFTGLGVDPAVRMHLVVGTALAAVVPTSLLGARAHWLRGNVDRTIVKRLALPIFFGASLAGAVSGHLGNRALSLGFVLAAALVSLNMMLKTGVKLGNGLPGRFCTGVIGAAIGSVSTLVGIGGATLTVPVLHAFRTPMPVAVGTAATLGALIGLPGAIAFMIGGWGDVRVPPGSLGYVNGVAAALIFPASAVAVSWGARFTRQVNERALRAMFAAFLALTAARMLFSLP</sequence>
<evidence type="ECO:0000313" key="7">
    <source>
        <dbReference type="Proteomes" id="UP001139447"/>
    </source>
</evidence>
<feature type="transmembrane region" description="Helical" evidence="5">
    <location>
        <begin position="145"/>
        <end position="172"/>
    </location>
</feature>
<dbReference type="Proteomes" id="UP001139447">
    <property type="component" value="Unassembled WGS sequence"/>
</dbReference>
<evidence type="ECO:0000256" key="2">
    <source>
        <dbReference type="ARBA" id="ARBA00022692"/>
    </source>
</evidence>
<dbReference type="RefSeq" id="WP_243302726.1">
    <property type="nucleotide sequence ID" value="NZ_JALGBI010000001.1"/>
</dbReference>
<dbReference type="InterPro" id="IPR002781">
    <property type="entry name" value="TM_pro_TauE-like"/>
</dbReference>
<keyword evidence="4 5" id="KW-0472">Membrane</keyword>
<feature type="transmembrane region" description="Helical" evidence="5">
    <location>
        <begin position="184"/>
        <end position="207"/>
    </location>
</feature>
<evidence type="ECO:0000256" key="5">
    <source>
        <dbReference type="RuleBase" id="RU363041"/>
    </source>
</evidence>
<gene>
    <name evidence="6" type="ORF">MMF98_00195</name>
</gene>
<dbReference type="GO" id="GO:0005886">
    <property type="term" value="C:plasma membrane"/>
    <property type="evidence" value="ECO:0007669"/>
    <property type="project" value="UniProtKB-SubCell"/>
</dbReference>
<name>A0A9X1VT76_9BURK</name>
<keyword evidence="5" id="KW-1003">Cell membrane</keyword>
<dbReference type="EMBL" id="JALGBI010000001">
    <property type="protein sequence ID" value="MCJ0761624.1"/>
    <property type="molecule type" value="Genomic_DNA"/>
</dbReference>
<comment type="similarity">
    <text evidence="5">Belongs to the 4-toluene sulfonate uptake permease (TSUP) (TC 2.A.102) family.</text>
</comment>
<evidence type="ECO:0000256" key="1">
    <source>
        <dbReference type="ARBA" id="ARBA00004141"/>
    </source>
</evidence>
<accession>A0A9X1VT76</accession>
<feature type="transmembrane region" description="Helical" evidence="5">
    <location>
        <begin position="89"/>
        <end position="109"/>
    </location>
</feature>
<evidence type="ECO:0000313" key="6">
    <source>
        <dbReference type="EMBL" id="MCJ0761624.1"/>
    </source>
</evidence>
<keyword evidence="3 5" id="KW-1133">Transmembrane helix</keyword>
<evidence type="ECO:0000256" key="4">
    <source>
        <dbReference type="ARBA" id="ARBA00023136"/>
    </source>
</evidence>
<feature type="transmembrane region" description="Helical" evidence="5">
    <location>
        <begin position="55"/>
        <end position="77"/>
    </location>
</feature>
<keyword evidence="7" id="KW-1185">Reference proteome</keyword>
<keyword evidence="2 5" id="KW-0812">Transmembrane</keyword>
<feature type="transmembrane region" description="Helical" evidence="5">
    <location>
        <begin position="219"/>
        <end position="240"/>
    </location>
</feature>
<organism evidence="6 7">
    <name type="scientific">Variovorax terrae</name>
    <dbReference type="NCBI Taxonomy" id="2923278"/>
    <lineage>
        <taxon>Bacteria</taxon>
        <taxon>Pseudomonadati</taxon>
        <taxon>Pseudomonadota</taxon>
        <taxon>Betaproteobacteria</taxon>
        <taxon>Burkholderiales</taxon>
        <taxon>Comamonadaceae</taxon>
        <taxon>Variovorax</taxon>
    </lineage>
</organism>
<feature type="transmembrane region" description="Helical" evidence="5">
    <location>
        <begin position="252"/>
        <end position="270"/>
    </location>
</feature>
<dbReference type="PANTHER" id="PTHR43483:SF3">
    <property type="entry name" value="MEMBRANE TRANSPORTER PROTEIN HI_0806-RELATED"/>
    <property type="match status" value="1"/>
</dbReference>
<dbReference type="AlphaFoldDB" id="A0A9X1VT76"/>
<feature type="transmembrane region" description="Helical" evidence="5">
    <location>
        <begin position="115"/>
        <end position="133"/>
    </location>
</feature>
<dbReference type="Pfam" id="PF01925">
    <property type="entry name" value="TauE"/>
    <property type="match status" value="1"/>
</dbReference>
<comment type="subcellular location">
    <subcellularLocation>
        <location evidence="5">Cell membrane</location>
        <topology evidence="5">Multi-pass membrane protein</topology>
    </subcellularLocation>
    <subcellularLocation>
        <location evidence="1">Membrane</location>
        <topology evidence="1">Multi-pass membrane protein</topology>
    </subcellularLocation>
</comment>
<proteinExistence type="inferred from homology"/>
<feature type="transmembrane region" description="Helical" evidence="5">
    <location>
        <begin position="12"/>
        <end position="43"/>
    </location>
</feature>
<evidence type="ECO:0000256" key="3">
    <source>
        <dbReference type="ARBA" id="ARBA00022989"/>
    </source>
</evidence>